<keyword evidence="5" id="KW-0285">Flavoprotein</keyword>
<keyword evidence="6" id="KW-0288">FMN</keyword>
<dbReference type="RefSeq" id="XP_032829945.1">
    <property type="nucleotide sequence ID" value="XM_032974054.1"/>
</dbReference>
<keyword evidence="7" id="KW-0808">Transferase</keyword>
<keyword evidence="12" id="KW-0067">ATP-binding</keyword>
<comment type="cofactor">
    <cofactor evidence="1">
        <name>Zn(2+)</name>
        <dbReference type="ChEBI" id="CHEBI:29105"/>
    </cofactor>
</comment>
<dbReference type="Proteomes" id="UP001318040">
    <property type="component" value="Chromosome 52"/>
</dbReference>
<keyword evidence="9" id="KW-0547">Nucleotide-binding</keyword>
<dbReference type="InterPro" id="IPR023468">
    <property type="entry name" value="Riboflavin_kinase"/>
</dbReference>
<evidence type="ECO:0000256" key="11">
    <source>
        <dbReference type="ARBA" id="ARBA00022833"/>
    </source>
</evidence>
<sequence>MKSLPYWCRGKVVKGFGRGSKQLGIPTANLPESVLEQLPADVATGIYFGWACVGSGDVHKMVMSIGWNPFYNNTKKSMEVHIIHSFEEDFYGEVLSIVILGYIRVERGFDSLDDLIDAIHNDIRMASSQLDLAEYKAYQQENFFRRPDLKRPSIPSA</sequence>
<name>A0AAJ7U574_PETMA</name>
<evidence type="ECO:0000313" key="18">
    <source>
        <dbReference type="Proteomes" id="UP001318040"/>
    </source>
</evidence>
<dbReference type="FunFam" id="2.40.30.30:FF:000002">
    <property type="entry name" value="Riboflavin kinase, putative"/>
    <property type="match status" value="1"/>
</dbReference>
<evidence type="ECO:0000313" key="19">
    <source>
        <dbReference type="RefSeq" id="XP_032829945.1"/>
    </source>
</evidence>
<evidence type="ECO:0000256" key="16">
    <source>
        <dbReference type="ARBA" id="ARBA00077632"/>
    </source>
</evidence>
<dbReference type="SUPFAM" id="SSF82114">
    <property type="entry name" value="Riboflavin kinase-like"/>
    <property type="match status" value="1"/>
</dbReference>
<evidence type="ECO:0000256" key="13">
    <source>
        <dbReference type="ARBA" id="ARBA00029789"/>
    </source>
</evidence>
<dbReference type="InterPro" id="IPR015865">
    <property type="entry name" value="Riboflavin_kinase_bac/euk"/>
</dbReference>
<evidence type="ECO:0000256" key="10">
    <source>
        <dbReference type="ARBA" id="ARBA00022777"/>
    </source>
</evidence>
<comment type="function">
    <text evidence="15">Catalyzes the phosphorylation of riboflavin (vitamin B2) to form flavin-mononucleotide (FMN), hence rate-limiting enzyme in the synthesis of FAD. Essential for TNF-induced reactive oxygen species (ROS) production. Through its interaction with both TNFRSF1A and CYBA, physically and functionally couples TNFRSF1A to NADPH oxidase. TNF-activation of RFK may enhance the incorporation of FAD in NADPH oxidase, a critical step for the assembly and activation of NADPH oxidase.</text>
</comment>
<reference evidence="19" key="1">
    <citation type="submission" date="2025-08" db="UniProtKB">
        <authorList>
            <consortium name="RefSeq"/>
        </authorList>
    </citation>
    <scope>IDENTIFICATION</scope>
    <source>
        <tissue evidence="19">Sperm</tissue>
    </source>
</reference>
<dbReference type="GO" id="GO:0005739">
    <property type="term" value="C:mitochondrion"/>
    <property type="evidence" value="ECO:0007669"/>
    <property type="project" value="TreeGrafter"/>
</dbReference>
<dbReference type="InterPro" id="IPR023465">
    <property type="entry name" value="Riboflavin_kinase_dom_sf"/>
</dbReference>
<evidence type="ECO:0000259" key="17">
    <source>
        <dbReference type="SMART" id="SM00904"/>
    </source>
</evidence>
<dbReference type="GO" id="GO:0005524">
    <property type="term" value="F:ATP binding"/>
    <property type="evidence" value="ECO:0007669"/>
    <property type="project" value="UniProtKB-KW"/>
</dbReference>
<dbReference type="AlphaFoldDB" id="A0AAJ7U574"/>
<dbReference type="GO" id="GO:0046872">
    <property type="term" value="F:metal ion binding"/>
    <property type="evidence" value="ECO:0007669"/>
    <property type="project" value="UniProtKB-KW"/>
</dbReference>
<dbReference type="SMART" id="SM00904">
    <property type="entry name" value="Flavokinase"/>
    <property type="match status" value="1"/>
</dbReference>
<evidence type="ECO:0000256" key="3">
    <source>
        <dbReference type="ARBA" id="ARBA00012105"/>
    </source>
</evidence>
<evidence type="ECO:0000256" key="9">
    <source>
        <dbReference type="ARBA" id="ARBA00022741"/>
    </source>
</evidence>
<keyword evidence="11" id="KW-0862">Zinc</keyword>
<evidence type="ECO:0000256" key="5">
    <source>
        <dbReference type="ARBA" id="ARBA00022630"/>
    </source>
</evidence>
<organism evidence="18 19">
    <name type="scientific">Petromyzon marinus</name>
    <name type="common">Sea lamprey</name>
    <dbReference type="NCBI Taxonomy" id="7757"/>
    <lineage>
        <taxon>Eukaryota</taxon>
        <taxon>Metazoa</taxon>
        <taxon>Chordata</taxon>
        <taxon>Craniata</taxon>
        <taxon>Vertebrata</taxon>
        <taxon>Cyclostomata</taxon>
        <taxon>Hyperoartia</taxon>
        <taxon>Petromyzontiformes</taxon>
        <taxon>Petromyzontidae</taxon>
        <taxon>Petromyzon</taxon>
    </lineage>
</organism>
<dbReference type="GO" id="GO:0008531">
    <property type="term" value="F:riboflavin kinase activity"/>
    <property type="evidence" value="ECO:0007669"/>
    <property type="project" value="UniProtKB-EC"/>
</dbReference>
<evidence type="ECO:0000256" key="15">
    <source>
        <dbReference type="ARBA" id="ARBA00054097"/>
    </source>
</evidence>
<dbReference type="EC" id="2.7.1.26" evidence="3"/>
<evidence type="ECO:0000256" key="14">
    <source>
        <dbReference type="ARBA" id="ARBA00050912"/>
    </source>
</evidence>
<evidence type="ECO:0000256" key="6">
    <source>
        <dbReference type="ARBA" id="ARBA00022643"/>
    </source>
</evidence>
<keyword evidence="8" id="KW-0479">Metal-binding</keyword>
<keyword evidence="10 19" id="KW-0418">Kinase</keyword>
<dbReference type="PANTHER" id="PTHR22749">
    <property type="entry name" value="RIBOFLAVIN KINASE/FMN ADENYLYLTRANSFERASE"/>
    <property type="match status" value="1"/>
</dbReference>
<evidence type="ECO:0000256" key="2">
    <source>
        <dbReference type="ARBA" id="ARBA00005201"/>
    </source>
</evidence>
<evidence type="ECO:0000256" key="1">
    <source>
        <dbReference type="ARBA" id="ARBA00001947"/>
    </source>
</evidence>
<proteinExistence type="predicted"/>
<feature type="domain" description="Riboflavin kinase" evidence="17">
    <location>
        <begin position="1"/>
        <end position="131"/>
    </location>
</feature>
<dbReference type="GO" id="GO:0009231">
    <property type="term" value="P:riboflavin biosynthetic process"/>
    <property type="evidence" value="ECO:0007669"/>
    <property type="project" value="InterPro"/>
</dbReference>
<gene>
    <name evidence="19" type="primary">RFK</name>
</gene>
<dbReference type="GeneID" id="116953657"/>
<accession>A0AAJ7U574</accession>
<dbReference type="Pfam" id="PF01687">
    <property type="entry name" value="Flavokinase"/>
    <property type="match status" value="1"/>
</dbReference>
<keyword evidence="18" id="KW-1185">Reference proteome</keyword>
<protein>
    <recommendedName>
        <fullName evidence="4">Riboflavin kinase</fullName>
        <ecNumber evidence="3">2.7.1.26</ecNumber>
    </recommendedName>
    <alternativeName>
        <fullName evidence="16">ATP:riboflavin 5'-phosphotransferase</fullName>
    </alternativeName>
    <alternativeName>
        <fullName evidence="13">Flavokinase</fullName>
    </alternativeName>
</protein>
<comment type="catalytic activity">
    <reaction evidence="14">
        <text>riboflavin + ATP = FMN + ADP + H(+)</text>
        <dbReference type="Rhea" id="RHEA:14357"/>
        <dbReference type="ChEBI" id="CHEBI:15378"/>
        <dbReference type="ChEBI" id="CHEBI:30616"/>
        <dbReference type="ChEBI" id="CHEBI:57986"/>
        <dbReference type="ChEBI" id="CHEBI:58210"/>
        <dbReference type="ChEBI" id="CHEBI:456216"/>
        <dbReference type="EC" id="2.7.1.26"/>
    </reaction>
    <physiologicalReaction direction="left-to-right" evidence="14">
        <dbReference type="Rhea" id="RHEA:14358"/>
    </physiologicalReaction>
</comment>
<dbReference type="Gene3D" id="2.40.30.30">
    <property type="entry name" value="Riboflavin kinase-like"/>
    <property type="match status" value="1"/>
</dbReference>
<evidence type="ECO:0000256" key="8">
    <source>
        <dbReference type="ARBA" id="ARBA00022723"/>
    </source>
</evidence>
<dbReference type="GO" id="GO:0009398">
    <property type="term" value="P:FMN biosynthetic process"/>
    <property type="evidence" value="ECO:0007669"/>
    <property type="project" value="TreeGrafter"/>
</dbReference>
<dbReference type="KEGG" id="pmrn:116953657"/>
<dbReference type="PANTHER" id="PTHR22749:SF6">
    <property type="entry name" value="RIBOFLAVIN KINASE"/>
    <property type="match status" value="1"/>
</dbReference>
<evidence type="ECO:0000256" key="7">
    <source>
        <dbReference type="ARBA" id="ARBA00022679"/>
    </source>
</evidence>
<comment type="pathway">
    <text evidence="2">Cofactor biosynthesis; FMN biosynthesis; FMN from riboflavin (ATP route): step 1/1.</text>
</comment>
<evidence type="ECO:0000256" key="4">
    <source>
        <dbReference type="ARBA" id="ARBA00017394"/>
    </source>
</evidence>
<evidence type="ECO:0000256" key="12">
    <source>
        <dbReference type="ARBA" id="ARBA00022840"/>
    </source>
</evidence>
<dbReference type="CTD" id="55312"/>